<dbReference type="GO" id="GO:0006102">
    <property type="term" value="P:isocitrate metabolic process"/>
    <property type="evidence" value="ECO:0007669"/>
    <property type="project" value="TreeGrafter"/>
</dbReference>
<dbReference type="Pfam" id="PF00180">
    <property type="entry name" value="Iso_dh"/>
    <property type="match status" value="1"/>
</dbReference>
<organism evidence="5 6">
    <name type="scientific">Hyalella azteca</name>
    <name type="common">Amphipod</name>
    <dbReference type="NCBI Taxonomy" id="294128"/>
    <lineage>
        <taxon>Eukaryota</taxon>
        <taxon>Metazoa</taxon>
        <taxon>Ecdysozoa</taxon>
        <taxon>Arthropoda</taxon>
        <taxon>Crustacea</taxon>
        <taxon>Multicrustacea</taxon>
        <taxon>Malacostraca</taxon>
        <taxon>Eumalacostraca</taxon>
        <taxon>Peracarida</taxon>
        <taxon>Amphipoda</taxon>
        <taxon>Senticaudata</taxon>
        <taxon>Talitrida</taxon>
        <taxon>Talitroidea</taxon>
        <taxon>Hyalellidae</taxon>
        <taxon>Hyalella</taxon>
    </lineage>
</organism>
<protein>
    <submittedName>
        <fullName evidence="6">Isocitrate dehydrogenase [NAD] subunit gamma, mitochondrial</fullName>
    </submittedName>
</protein>
<dbReference type="GO" id="GO:0005739">
    <property type="term" value="C:mitochondrion"/>
    <property type="evidence" value="ECO:0007669"/>
    <property type="project" value="TreeGrafter"/>
</dbReference>
<dbReference type="NCBIfam" id="TIGR00175">
    <property type="entry name" value="mito_nad_idh"/>
    <property type="match status" value="1"/>
</dbReference>
<sequence length="351" mass="39032">MGTEASPKWEFPYALYGGRHTVSLLSMDGIGPEMTSYVQEVFEAAKVPIEFEEVALNKNFNSDVDFERALLSIRRNGIALKGSLESEYASPFYSKSRNAVMRVELDLFVNLFHCKTYPGVPAKHDLDIVVIRQNTEGEYAMIEHETVPGVVECIKVITKEASEKLGRFAFEFAVNNNRKKVTCVHKANIQKQTDGLFMDTMKSLSKDYPSIAYHDMIVDNTCMQLVSNPGQFDVMVTPNLYGLCVQNVVSGLAGGPGLYSGKNFGDKYAVFEPGTRNTGTQLRPNVGNPIAMLNASIDMLRHLRLHSYAQVIDDAIRRTLCVDKIHTQDLGGTASSMDVVQNIILNIRRSS</sequence>
<evidence type="ECO:0000313" key="6">
    <source>
        <dbReference type="RefSeq" id="XP_018007684.1"/>
    </source>
</evidence>
<evidence type="ECO:0000313" key="5">
    <source>
        <dbReference type="Proteomes" id="UP000694843"/>
    </source>
</evidence>
<evidence type="ECO:0000256" key="1">
    <source>
        <dbReference type="ARBA" id="ARBA00007769"/>
    </source>
</evidence>
<gene>
    <name evidence="6" type="primary">LOC108665444</name>
</gene>
<dbReference type="GO" id="GO:0006099">
    <property type="term" value="P:tricarboxylic acid cycle"/>
    <property type="evidence" value="ECO:0007669"/>
    <property type="project" value="UniProtKB-KW"/>
</dbReference>
<dbReference type="OrthoDB" id="10261637at2759"/>
<name>A0A8B7N377_HYAAZ</name>
<dbReference type="PANTHER" id="PTHR11835:SF60">
    <property type="entry name" value="ISOCITRATE DEHYDROGENASE [NAD] SUBUNIT, MITOCHONDRIAL"/>
    <property type="match status" value="1"/>
</dbReference>
<accession>A0A8B7N377</accession>
<dbReference type="GeneID" id="108665444"/>
<dbReference type="Gene3D" id="3.40.718.10">
    <property type="entry name" value="Isopropylmalate Dehydrogenase"/>
    <property type="match status" value="1"/>
</dbReference>
<keyword evidence="3" id="KW-0809">Transit peptide</keyword>
<dbReference type="PANTHER" id="PTHR11835">
    <property type="entry name" value="DECARBOXYLATING DEHYDROGENASES-ISOCITRATE, ISOPROPYLMALATE, TARTRATE"/>
    <property type="match status" value="1"/>
</dbReference>
<dbReference type="RefSeq" id="XP_018007684.1">
    <property type="nucleotide sequence ID" value="XM_018152195.2"/>
</dbReference>
<reference evidence="6" key="1">
    <citation type="submission" date="2025-08" db="UniProtKB">
        <authorList>
            <consortium name="RefSeq"/>
        </authorList>
    </citation>
    <scope>IDENTIFICATION</scope>
    <source>
        <tissue evidence="6">Whole organism</tissue>
    </source>
</reference>
<dbReference type="SMART" id="SM01329">
    <property type="entry name" value="Iso_dh"/>
    <property type="match status" value="1"/>
</dbReference>
<comment type="similarity">
    <text evidence="1">Belongs to the isocitrate and isopropylmalate dehydrogenases family.</text>
</comment>
<evidence type="ECO:0000259" key="4">
    <source>
        <dbReference type="SMART" id="SM01329"/>
    </source>
</evidence>
<dbReference type="Proteomes" id="UP000694843">
    <property type="component" value="Unplaced"/>
</dbReference>
<feature type="domain" description="Isopropylmalate dehydrogenase-like" evidence="4">
    <location>
        <begin position="21"/>
        <end position="343"/>
    </location>
</feature>
<keyword evidence="2" id="KW-0816">Tricarboxylic acid cycle</keyword>
<dbReference type="SUPFAM" id="SSF53659">
    <property type="entry name" value="Isocitrate/Isopropylmalate dehydrogenase-like"/>
    <property type="match status" value="1"/>
</dbReference>
<keyword evidence="5" id="KW-1185">Reference proteome</keyword>
<proteinExistence type="inferred from homology"/>
<evidence type="ECO:0000256" key="3">
    <source>
        <dbReference type="ARBA" id="ARBA00022946"/>
    </source>
</evidence>
<dbReference type="CTD" id="3421"/>
<dbReference type="InterPro" id="IPR024084">
    <property type="entry name" value="IsoPropMal-DH-like_dom"/>
</dbReference>
<dbReference type="KEGG" id="hazt:108665444"/>
<evidence type="ECO:0000256" key="2">
    <source>
        <dbReference type="ARBA" id="ARBA00022532"/>
    </source>
</evidence>
<dbReference type="AlphaFoldDB" id="A0A8B7N377"/>
<dbReference type="OMA" id="DGVHTYD"/>
<dbReference type="InterPro" id="IPR004434">
    <property type="entry name" value="Isocitrate_DH_NAD"/>
</dbReference>